<evidence type="ECO:0000256" key="1">
    <source>
        <dbReference type="SAM" id="Coils"/>
    </source>
</evidence>
<keyword evidence="1" id="KW-0175">Coiled coil</keyword>
<reference evidence="3" key="2">
    <citation type="submission" date="2020-06" db="EMBL/GenBank/DDBJ databases">
        <authorList>
            <person name="Sheffer M."/>
        </authorList>
    </citation>
    <scope>NUCLEOTIDE SEQUENCE</scope>
</reference>
<feature type="region of interest" description="Disordered" evidence="2">
    <location>
        <begin position="17"/>
        <end position="37"/>
    </location>
</feature>
<dbReference type="AlphaFoldDB" id="A0A8T0EBJ4"/>
<protein>
    <submittedName>
        <fullName evidence="3">Uncharacterized protein</fullName>
    </submittedName>
</protein>
<feature type="region of interest" description="Disordered" evidence="2">
    <location>
        <begin position="567"/>
        <end position="586"/>
    </location>
</feature>
<feature type="region of interest" description="Disordered" evidence="2">
    <location>
        <begin position="487"/>
        <end position="528"/>
    </location>
</feature>
<dbReference type="EMBL" id="JABXBU010002228">
    <property type="protein sequence ID" value="KAF8770376.1"/>
    <property type="molecule type" value="Genomic_DNA"/>
</dbReference>
<sequence length="717" mass="80924">MAEAPLTEVYNMFPFPRIPRRPRTGTTPPPPISPLGSPPYYTPIPERVYSHEIEWSPQKYHVDVPKFNVREVLTPPRVVGSPFYGHSTPGPRIGLWDVSWGHRSPNRERYQRHRAREEEKAKLPPLMGSPITDRRDVDSLFEGPLVPWVTPETPPPRIPLYYKIETPARSPAVELMREEMRKGSDSNKYRQWYTQHCGQAAMRDLVLEQIETALEGRIEHVDFRKLHAHDAIAMLSEYLRKITERLINQNLELPPLANSPVFNIIEQKKISIARENQLKELAQWDIATRMERIVAQKGLCIPRCPYQETMKEYKKKNEVLEQEIDAIRQRILEMDTECMKAMADMSQYVDVVSPNFLNNLSNFLRTIYGTGLPDEVYEAAAKDISTHLRRIFLKKRSEWMDVNREVNELYPLIKDQTEELARIKKEIQACEEENTKLRAEFSKYRTNSRLLEWLLKVGKQMLNFREQGYASTYQSLMRAKRKTVEFETQLGLSPSGRPEITAGRTPSPVITSPPSPTSVGSLPEGTIGTPVYASSPGFRFSPSQLETSMSPDLLGRMSPPPEMLNISDLSGGGRSPTPEQTLHSPAGADFFIGDMSAPSEMINISDLSGSGSPLDSLEGSASSFRKTVAIPTPGKADKLKIDVEIMPQEIRRSPSGQRVVCDLAVALQEAAAKPRESNKGISSLEEHLPSHKRLAEELIGGMECSLLARSSGEDTSV</sequence>
<feature type="coiled-coil region" evidence="1">
    <location>
        <begin position="413"/>
        <end position="447"/>
    </location>
</feature>
<feature type="region of interest" description="Disordered" evidence="2">
    <location>
        <begin position="108"/>
        <end position="129"/>
    </location>
</feature>
<evidence type="ECO:0000256" key="2">
    <source>
        <dbReference type="SAM" id="MobiDB-lite"/>
    </source>
</evidence>
<gene>
    <name evidence="3" type="ORF">HNY73_017916</name>
</gene>
<evidence type="ECO:0000313" key="3">
    <source>
        <dbReference type="EMBL" id="KAF8770376.1"/>
    </source>
</evidence>
<accession>A0A8T0EBJ4</accession>
<feature type="compositionally biased region" description="Pro residues" evidence="2">
    <location>
        <begin position="27"/>
        <end position="37"/>
    </location>
</feature>
<dbReference type="Proteomes" id="UP000807504">
    <property type="component" value="Unassembled WGS sequence"/>
</dbReference>
<keyword evidence="4" id="KW-1185">Reference proteome</keyword>
<evidence type="ECO:0000313" key="4">
    <source>
        <dbReference type="Proteomes" id="UP000807504"/>
    </source>
</evidence>
<name>A0A8T0EBJ4_ARGBR</name>
<organism evidence="3 4">
    <name type="scientific">Argiope bruennichi</name>
    <name type="common">Wasp spider</name>
    <name type="synonym">Aranea bruennichi</name>
    <dbReference type="NCBI Taxonomy" id="94029"/>
    <lineage>
        <taxon>Eukaryota</taxon>
        <taxon>Metazoa</taxon>
        <taxon>Ecdysozoa</taxon>
        <taxon>Arthropoda</taxon>
        <taxon>Chelicerata</taxon>
        <taxon>Arachnida</taxon>
        <taxon>Araneae</taxon>
        <taxon>Araneomorphae</taxon>
        <taxon>Entelegynae</taxon>
        <taxon>Araneoidea</taxon>
        <taxon>Araneidae</taxon>
        <taxon>Argiope</taxon>
    </lineage>
</organism>
<comment type="caution">
    <text evidence="3">The sequence shown here is derived from an EMBL/GenBank/DDBJ whole genome shotgun (WGS) entry which is preliminary data.</text>
</comment>
<reference evidence="3" key="1">
    <citation type="journal article" date="2020" name="bioRxiv">
        <title>Chromosome-level reference genome of the European wasp spider Argiope bruennichi: a resource for studies on range expansion and evolutionary adaptation.</title>
        <authorList>
            <person name="Sheffer M.M."/>
            <person name="Hoppe A."/>
            <person name="Krehenwinkel H."/>
            <person name="Uhl G."/>
            <person name="Kuss A.W."/>
            <person name="Jensen L."/>
            <person name="Jensen C."/>
            <person name="Gillespie R.G."/>
            <person name="Hoff K.J."/>
            <person name="Prost S."/>
        </authorList>
    </citation>
    <scope>NUCLEOTIDE SEQUENCE</scope>
</reference>
<feature type="compositionally biased region" description="Basic and acidic residues" evidence="2">
    <location>
        <begin position="108"/>
        <end position="122"/>
    </location>
</feature>
<proteinExistence type="predicted"/>
<feature type="coiled-coil region" evidence="1">
    <location>
        <begin position="310"/>
        <end position="337"/>
    </location>
</feature>